<evidence type="ECO:0000256" key="5">
    <source>
        <dbReference type="ARBA" id="ARBA00022737"/>
    </source>
</evidence>
<dbReference type="PROSITE" id="PS00018">
    <property type="entry name" value="EF_HAND_1"/>
    <property type="match status" value="1"/>
</dbReference>
<dbReference type="EMBL" id="LWLT01000028">
    <property type="status" value="NOT_ANNOTATED_CDS"/>
    <property type="molecule type" value="Genomic_DNA"/>
</dbReference>
<dbReference type="PROSITE" id="PS50222">
    <property type="entry name" value="EF_HAND_2"/>
    <property type="match status" value="1"/>
</dbReference>
<dbReference type="PANTHER" id="PTHR10183">
    <property type="entry name" value="CALPAIN"/>
    <property type="match status" value="1"/>
</dbReference>
<dbReference type="Ensembl" id="ENSCHIT00000014330.1">
    <property type="protein sequence ID" value="ENSCHIP00000006601.1"/>
    <property type="gene ID" value="ENSCHIG00000010362.1"/>
</dbReference>
<dbReference type="CDD" id="cd00044">
    <property type="entry name" value="CysPc"/>
    <property type="match status" value="1"/>
</dbReference>
<dbReference type="InterPro" id="IPR022682">
    <property type="entry name" value="Calpain_domain_III"/>
</dbReference>
<dbReference type="FunFam" id="3.90.70.10:FF:000001">
    <property type="entry name" value="Calpain-1 catalytic subunit"/>
    <property type="match status" value="1"/>
</dbReference>
<dbReference type="Pfam" id="PF00648">
    <property type="entry name" value="Peptidase_C2"/>
    <property type="match status" value="1"/>
</dbReference>
<feature type="domain" description="EF-hand" evidence="12">
    <location>
        <begin position="595"/>
        <end position="630"/>
    </location>
</feature>
<evidence type="ECO:0000313" key="13">
    <source>
        <dbReference type="Ensembl" id="ENSCHIP00000006601.1"/>
    </source>
</evidence>
<dbReference type="InterPro" id="IPR036213">
    <property type="entry name" value="Calpain_III_sf"/>
</dbReference>
<feature type="domain" description="Calpain catalytic" evidence="11">
    <location>
        <begin position="75"/>
        <end position="374"/>
    </location>
</feature>
<dbReference type="SUPFAM" id="SSF54001">
    <property type="entry name" value="Cysteine proteinases"/>
    <property type="match status" value="1"/>
</dbReference>
<dbReference type="InterPro" id="IPR038765">
    <property type="entry name" value="Papain-like_cys_pep_sf"/>
</dbReference>
<protein>
    <submittedName>
        <fullName evidence="13">Calpain 11</fullName>
    </submittedName>
</protein>
<dbReference type="AlphaFoldDB" id="A0A452E3L9"/>
<feature type="active site" evidence="9 10">
    <location>
        <position position="135"/>
    </location>
</feature>
<dbReference type="Pfam" id="PF01067">
    <property type="entry name" value="Calpain_III"/>
    <property type="match status" value="1"/>
</dbReference>
<evidence type="ECO:0000259" key="12">
    <source>
        <dbReference type="PROSITE" id="PS50222"/>
    </source>
</evidence>
<dbReference type="PRINTS" id="PR00704">
    <property type="entry name" value="CALPAIN"/>
</dbReference>
<comment type="cofactor">
    <cofactor evidence="1">
        <name>Ca(2+)</name>
        <dbReference type="ChEBI" id="CHEBI:29108"/>
    </cofactor>
</comment>
<dbReference type="PROSITE" id="PS50203">
    <property type="entry name" value="CALPAIN_CAT"/>
    <property type="match status" value="1"/>
</dbReference>
<evidence type="ECO:0000256" key="7">
    <source>
        <dbReference type="ARBA" id="ARBA00022807"/>
    </source>
</evidence>
<gene>
    <name evidence="13" type="primary">CAPN11</name>
</gene>
<dbReference type="SMART" id="SM00720">
    <property type="entry name" value="calpain_III"/>
    <property type="match status" value="1"/>
</dbReference>
<keyword evidence="3 10" id="KW-0645">Protease</keyword>
<dbReference type="Proteomes" id="UP000291000">
    <property type="component" value="Chromosome 23"/>
</dbReference>
<dbReference type="InterPro" id="IPR011992">
    <property type="entry name" value="EF-hand-dom_pair"/>
</dbReference>
<evidence type="ECO:0000256" key="2">
    <source>
        <dbReference type="ARBA" id="ARBA00007623"/>
    </source>
</evidence>
<evidence type="ECO:0000256" key="8">
    <source>
        <dbReference type="ARBA" id="ARBA00022837"/>
    </source>
</evidence>
<keyword evidence="7 10" id="KW-0788">Thiol protease</keyword>
<feature type="active site" evidence="9 10">
    <location>
        <position position="292"/>
    </location>
</feature>
<keyword evidence="4" id="KW-0479">Metal-binding</keyword>
<dbReference type="InterPro" id="IPR002048">
    <property type="entry name" value="EF_hand_dom"/>
</dbReference>
<dbReference type="Gene3D" id="3.90.70.10">
    <property type="entry name" value="Cysteine proteinases"/>
    <property type="match status" value="1"/>
</dbReference>
<reference evidence="13" key="3">
    <citation type="submission" date="2025-09" db="UniProtKB">
        <authorList>
            <consortium name="Ensembl"/>
        </authorList>
    </citation>
    <scope>IDENTIFICATION</scope>
</reference>
<dbReference type="FunFam" id="2.60.120.380:FF:000001">
    <property type="entry name" value="Calpain-1 catalytic subunit"/>
    <property type="match status" value="1"/>
</dbReference>
<keyword evidence="8" id="KW-0106">Calcium</keyword>
<dbReference type="InterPro" id="IPR022683">
    <property type="entry name" value="Calpain_III"/>
</dbReference>
<comment type="similarity">
    <text evidence="2">Belongs to the peptidase C2 family.</text>
</comment>
<evidence type="ECO:0000256" key="4">
    <source>
        <dbReference type="ARBA" id="ARBA00022723"/>
    </source>
</evidence>
<dbReference type="InterPro" id="IPR001300">
    <property type="entry name" value="Peptidase_C2_calpain_cat"/>
</dbReference>
<accession>A0A452E3L9</accession>
<evidence type="ECO:0000313" key="14">
    <source>
        <dbReference type="Proteomes" id="UP000291000"/>
    </source>
</evidence>
<dbReference type="PROSITE" id="PS00139">
    <property type="entry name" value="THIOL_PROTEASE_CYS"/>
    <property type="match status" value="1"/>
</dbReference>
<dbReference type="GO" id="GO:0005509">
    <property type="term" value="F:calcium ion binding"/>
    <property type="evidence" value="ECO:0007669"/>
    <property type="project" value="InterPro"/>
</dbReference>
<reference evidence="13 14" key="1">
    <citation type="submission" date="2016-04" db="EMBL/GenBank/DDBJ databases">
        <title>Polished mammalian reference genomes with single-molecule sequencing and chromosome conformation capture applied to the Capra hircus genome.</title>
        <authorList>
            <person name="Bickhart D.M."/>
            <person name="Koren S."/>
            <person name="Rosen B."/>
            <person name="Hastie A."/>
            <person name="Liachko I."/>
            <person name="Sullivan S.T."/>
            <person name="Burton J."/>
            <person name="Sayre B.L."/>
            <person name="Huson H.J."/>
            <person name="Lee J."/>
            <person name="Lam E."/>
            <person name="Kelley C.M."/>
            <person name="Hutchison J.L."/>
            <person name="Zhou Y."/>
            <person name="Sun J."/>
            <person name="Crisa A."/>
            <person name="Schwartz J.C."/>
            <person name="Hammond J.A."/>
            <person name="Schroeder S.G."/>
            <person name="Liu G.E."/>
            <person name="Dunham M."/>
            <person name="Shendure J."/>
            <person name="Sonstegard T.S."/>
            <person name="Phillippy A.M."/>
            <person name="Van Tassell C.P."/>
            <person name="Smith T.P."/>
        </authorList>
    </citation>
    <scope>NUCLEOTIDE SEQUENCE [LARGE SCALE GENOMIC DNA]</scope>
</reference>
<keyword evidence="14" id="KW-1185">Reference proteome</keyword>
<sequence length="694" mass="78998">PLDSPGPLPLSAAALFFSSLWVPPSPRTVFDRGIAAHISQNRLKAKGVGQHHNAQNYNNQSFEELRALCLRRGELFEDPFFPAEPTSLGFKELAPNSKHVQNISWQRPSQITSNPQFIVNGVSPTDICQGVLGDCWLLAAIGSLTAYPKLLFRVVPKGQSFKKNYAGIFHFQIWQFGEWMDVVVDDRLPTKNGKLVFVHSAERTEFWSALLEKAYAKLNGSYEALSGGNTVEGFEDFTGGMTQSFQLQNPPRNLQRMLRKAVERSSLMGCSIEVTNEHELESLTQGMLVRGHAYSVTGLQDVSYQGRTETLIRVRNPWGRIEWNGAWSDNAKEWEEVAPDVQRQLLHRKEDGEFWMSYQDFLGNFTLLEICNVIPDTVSGDSKSCWHTTFYEGSWRRGSTAGGCRNTFWTNPQFKICLPEEDDDIEDDEAVCTCLVALMQKNWRRTRPHGAQLETIGFVIYSVGFQNLQDVHLKKDFFVKYQDLGFSEIFTNSREVSSQFQLPPGEYIIIPSTFEPHKDADFLLRVFTEKHSESWELDEANYAELLQEVRGGYGVGGSGQYVWVGGKEIGMYELQKLLNKVVSRCDTVPCTRPYHNCLSLQDIFRECDQDQSGTLNSYEMRLAIEKAGIRLNNKVTQVLVARYANDSLIMEFDSFISCFLRLKAMFTYFLTMDPKNTGQISLDLNQWLQITMWG</sequence>
<dbReference type="Gene3D" id="2.60.120.380">
    <property type="match status" value="1"/>
</dbReference>
<dbReference type="GeneTree" id="ENSGT00940000158672"/>
<name>A0A452E3L9_CAPHI</name>
<dbReference type="CDD" id="cd00214">
    <property type="entry name" value="Calpain_III"/>
    <property type="match status" value="1"/>
</dbReference>
<dbReference type="SUPFAM" id="SSF47473">
    <property type="entry name" value="EF-hand"/>
    <property type="match status" value="1"/>
</dbReference>
<evidence type="ECO:0000256" key="1">
    <source>
        <dbReference type="ARBA" id="ARBA00001913"/>
    </source>
</evidence>
<dbReference type="Bgee" id="ENSCHIG00000010362">
    <property type="expression patterns" value="Expressed in thymus and 9 other cell types or tissues"/>
</dbReference>
<evidence type="ECO:0000256" key="9">
    <source>
        <dbReference type="PIRSR" id="PIRSR622684-1"/>
    </source>
</evidence>
<proteinExistence type="inferred from homology"/>
<feature type="active site" evidence="9 10">
    <location>
        <position position="316"/>
    </location>
</feature>
<dbReference type="GO" id="GO:0005737">
    <property type="term" value="C:cytoplasm"/>
    <property type="evidence" value="ECO:0007669"/>
    <property type="project" value="TreeGrafter"/>
</dbReference>
<dbReference type="SMART" id="SM00230">
    <property type="entry name" value="CysPc"/>
    <property type="match status" value="1"/>
</dbReference>
<dbReference type="SUPFAM" id="SSF49758">
    <property type="entry name" value="Calpain large subunit, middle domain (domain III)"/>
    <property type="match status" value="1"/>
</dbReference>
<keyword evidence="5" id="KW-0677">Repeat</keyword>
<dbReference type="InterPro" id="IPR033883">
    <property type="entry name" value="C2_III"/>
</dbReference>
<dbReference type="InterPro" id="IPR022684">
    <property type="entry name" value="Calpain_cysteine_protease"/>
</dbReference>
<dbReference type="GO" id="GO:0006508">
    <property type="term" value="P:proteolysis"/>
    <property type="evidence" value="ECO:0007669"/>
    <property type="project" value="UniProtKB-KW"/>
</dbReference>
<reference evidence="13" key="2">
    <citation type="submission" date="2025-08" db="UniProtKB">
        <authorList>
            <consortium name="Ensembl"/>
        </authorList>
    </citation>
    <scope>IDENTIFICATION</scope>
</reference>
<dbReference type="InterPro" id="IPR000169">
    <property type="entry name" value="Pept_cys_AS"/>
</dbReference>
<evidence type="ECO:0000256" key="3">
    <source>
        <dbReference type="ARBA" id="ARBA00022670"/>
    </source>
</evidence>
<evidence type="ECO:0000256" key="6">
    <source>
        <dbReference type="ARBA" id="ARBA00022801"/>
    </source>
</evidence>
<evidence type="ECO:0000256" key="10">
    <source>
        <dbReference type="PROSITE-ProRule" id="PRU00239"/>
    </source>
</evidence>
<dbReference type="PANTHER" id="PTHR10183:SF322">
    <property type="entry name" value="CALPAIN-11"/>
    <property type="match status" value="1"/>
</dbReference>
<dbReference type="Gene3D" id="1.10.238.10">
    <property type="entry name" value="EF-hand"/>
    <property type="match status" value="1"/>
</dbReference>
<dbReference type="InterPro" id="IPR018247">
    <property type="entry name" value="EF_Hand_1_Ca_BS"/>
</dbReference>
<evidence type="ECO:0000259" key="11">
    <source>
        <dbReference type="PROSITE" id="PS50203"/>
    </source>
</evidence>
<dbReference type="GO" id="GO:0004198">
    <property type="term" value="F:calcium-dependent cysteine-type endopeptidase activity"/>
    <property type="evidence" value="ECO:0007669"/>
    <property type="project" value="InterPro"/>
</dbReference>
<keyword evidence="6 10" id="KW-0378">Hydrolase</keyword>
<organism evidence="13 14">
    <name type="scientific">Capra hircus</name>
    <name type="common">Goat</name>
    <dbReference type="NCBI Taxonomy" id="9925"/>
    <lineage>
        <taxon>Eukaryota</taxon>
        <taxon>Metazoa</taxon>
        <taxon>Chordata</taxon>
        <taxon>Craniata</taxon>
        <taxon>Vertebrata</taxon>
        <taxon>Euteleostomi</taxon>
        <taxon>Mammalia</taxon>
        <taxon>Eutheria</taxon>
        <taxon>Laurasiatheria</taxon>
        <taxon>Artiodactyla</taxon>
        <taxon>Ruminantia</taxon>
        <taxon>Pecora</taxon>
        <taxon>Bovidae</taxon>
        <taxon>Caprinae</taxon>
        <taxon>Capra</taxon>
    </lineage>
</organism>